<reference evidence="2 3" key="1">
    <citation type="submission" date="2017-09" db="EMBL/GenBank/DDBJ databases">
        <title>WGS assembly of Aquilegia coerulea Goldsmith.</title>
        <authorList>
            <person name="Hodges S."/>
            <person name="Kramer E."/>
            <person name="Nordborg M."/>
            <person name="Tomkins J."/>
            <person name="Borevitz J."/>
            <person name="Derieg N."/>
            <person name="Yan J."/>
            <person name="Mihaltcheva S."/>
            <person name="Hayes R.D."/>
            <person name="Rokhsar D."/>
        </authorList>
    </citation>
    <scope>NUCLEOTIDE SEQUENCE [LARGE SCALE GENOMIC DNA]</scope>
    <source>
        <strain evidence="3">cv. Goldsmith</strain>
    </source>
</reference>
<dbReference type="OrthoDB" id="737323at2759"/>
<feature type="transmembrane region" description="Helical" evidence="1">
    <location>
        <begin position="198"/>
        <end position="231"/>
    </location>
</feature>
<feature type="transmembrane region" description="Helical" evidence="1">
    <location>
        <begin position="58"/>
        <end position="90"/>
    </location>
</feature>
<dbReference type="Proteomes" id="UP000230069">
    <property type="component" value="Unassembled WGS sequence"/>
</dbReference>
<evidence type="ECO:0000256" key="1">
    <source>
        <dbReference type="SAM" id="Phobius"/>
    </source>
</evidence>
<keyword evidence="1" id="KW-0472">Membrane</keyword>
<evidence type="ECO:0000313" key="2">
    <source>
        <dbReference type="EMBL" id="PIA58877.1"/>
    </source>
</evidence>
<sequence length="342" mass="38608">MCVCTLLSDHSQDSRAMEDQMNQPIVIEEPVSLGIIANLKKAFTHLAKTRKFMVSNTLLVVLPFCLLVLGADLAFVRVMASLVASIELFVKEDMDNLKAAELLSGIIKGVWFLLGLEIVFLAFFCIVSVFALLAMVYTTSMSQSQEKSNLKELYSKMGRLWIRHVITWFHITFIIFMFVVIVLISISLLSLNATGVALTVLSIVTVILGTVCYVYLAAVWMFSMVISITALDLNEVLVLQNSEDLIKGKRLQGFLLMLFTSLISITIVVATDLQKRKTDQEIDTESSDGVMMLGYVCLLKILMFGLYSVYRYESQRRNSEQLEVDERADYVPITRREIIFIM</sequence>
<dbReference type="EMBL" id="KZ305021">
    <property type="protein sequence ID" value="PIA58877.1"/>
    <property type="molecule type" value="Genomic_DNA"/>
</dbReference>
<feature type="transmembrane region" description="Helical" evidence="1">
    <location>
        <begin position="160"/>
        <end position="186"/>
    </location>
</feature>
<evidence type="ECO:0008006" key="4">
    <source>
        <dbReference type="Google" id="ProtNLM"/>
    </source>
</evidence>
<gene>
    <name evidence="2" type="ORF">AQUCO_00400022v1</name>
</gene>
<organism evidence="2 3">
    <name type="scientific">Aquilegia coerulea</name>
    <name type="common">Rocky mountain columbine</name>
    <dbReference type="NCBI Taxonomy" id="218851"/>
    <lineage>
        <taxon>Eukaryota</taxon>
        <taxon>Viridiplantae</taxon>
        <taxon>Streptophyta</taxon>
        <taxon>Embryophyta</taxon>
        <taxon>Tracheophyta</taxon>
        <taxon>Spermatophyta</taxon>
        <taxon>Magnoliopsida</taxon>
        <taxon>Ranunculales</taxon>
        <taxon>Ranunculaceae</taxon>
        <taxon>Thalictroideae</taxon>
        <taxon>Aquilegia</taxon>
    </lineage>
</organism>
<dbReference type="InParanoid" id="A0A2G5ETA6"/>
<protein>
    <recommendedName>
        <fullName evidence="4">Transmembrane protein</fullName>
    </recommendedName>
</protein>
<feature type="transmembrane region" description="Helical" evidence="1">
    <location>
        <begin position="110"/>
        <end position="139"/>
    </location>
</feature>
<dbReference type="AlphaFoldDB" id="A0A2G5ETA6"/>
<feature type="transmembrane region" description="Helical" evidence="1">
    <location>
        <begin position="251"/>
        <end position="270"/>
    </location>
</feature>
<keyword evidence="1" id="KW-1133">Transmembrane helix</keyword>
<keyword evidence="1" id="KW-0812">Transmembrane</keyword>
<keyword evidence="3" id="KW-1185">Reference proteome</keyword>
<name>A0A2G5ETA6_AQUCA</name>
<dbReference type="PANTHER" id="PTHR33133">
    <property type="entry name" value="OS08G0107100 PROTEIN-RELATED"/>
    <property type="match status" value="1"/>
</dbReference>
<evidence type="ECO:0000313" key="3">
    <source>
        <dbReference type="Proteomes" id="UP000230069"/>
    </source>
</evidence>
<accession>A0A2G5ETA6</accession>
<dbReference type="PANTHER" id="PTHR33133:SF1">
    <property type="entry name" value="EXPRESSED PROTEIN-RELATED"/>
    <property type="match status" value="1"/>
</dbReference>
<proteinExistence type="predicted"/>
<feature type="transmembrane region" description="Helical" evidence="1">
    <location>
        <begin position="290"/>
        <end position="310"/>
    </location>
</feature>